<evidence type="ECO:0000313" key="5">
    <source>
        <dbReference type="Proteomes" id="UP001168821"/>
    </source>
</evidence>
<feature type="domain" description="DUF7030" evidence="2">
    <location>
        <begin position="8"/>
        <end position="53"/>
    </location>
</feature>
<dbReference type="InterPro" id="IPR054294">
    <property type="entry name" value="DUF7030"/>
</dbReference>
<dbReference type="Pfam" id="PF22989">
    <property type="entry name" value="DUF7030"/>
    <property type="match status" value="1"/>
</dbReference>
<feature type="compositionally biased region" description="Basic and acidic residues" evidence="1">
    <location>
        <begin position="46"/>
        <end position="66"/>
    </location>
</feature>
<keyword evidence="5" id="KW-1185">Reference proteome</keyword>
<reference evidence="3" key="1">
    <citation type="journal article" date="2023" name="G3 (Bethesda)">
        <title>Whole genome assemblies of Zophobas morio and Tenebrio molitor.</title>
        <authorList>
            <person name="Kaur S."/>
            <person name="Stinson S.A."/>
            <person name="diCenzo G.C."/>
        </authorList>
    </citation>
    <scope>NUCLEOTIDE SEQUENCE</scope>
    <source>
        <strain evidence="3">QUZm001</strain>
    </source>
</reference>
<accession>A0AA38INT7</accession>
<comment type="caution">
    <text evidence="3">The sequence shown here is derived from an EMBL/GenBank/DDBJ whole genome shotgun (WGS) entry which is preliminary data.</text>
</comment>
<protein>
    <recommendedName>
        <fullName evidence="2">DUF7030 domain-containing protein</fullName>
    </recommendedName>
</protein>
<proteinExistence type="predicted"/>
<evidence type="ECO:0000313" key="4">
    <source>
        <dbReference type="EMBL" id="KAJ3665185.1"/>
    </source>
</evidence>
<evidence type="ECO:0000313" key="3">
    <source>
        <dbReference type="EMBL" id="KAJ3657342.1"/>
    </source>
</evidence>
<evidence type="ECO:0000259" key="2">
    <source>
        <dbReference type="Pfam" id="PF22989"/>
    </source>
</evidence>
<evidence type="ECO:0000256" key="1">
    <source>
        <dbReference type="SAM" id="MobiDB-lite"/>
    </source>
</evidence>
<dbReference type="AlphaFoldDB" id="A0AA38INT7"/>
<dbReference type="Proteomes" id="UP001168821">
    <property type="component" value="Unassembled WGS sequence"/>
</dbReference>
<name>A0AA38INT7_9CUCU</name>
<organism evidence="3 5">
    <name type="scientific">Zophobas morio</name>
    <dbReference type="NCBI Taxonomy" id="2755281"/>
    <lineage>
        <taxon>Eukaryota</taxon>
        <taxon>Metazoa</taxon>
        <taxon>Ecdysozoa</taxon>
        <taxon>Arthropoda</taxon>
        <taxon>Hexapoda</taxon>
        <taxon>Insecta</taxon>
        <taxon>Pterygota</taxon>
        <taxon>Neoptera</taxon>
        <taxon>Endopterygota</taxon>
        <taxon>Coleoptera</taxon>
        <taxon>Polyphaga</taxon>
        <taxon>Cucujiformia</taxon>
        <taxon>Tenebrionidae</taxon>
        <taxon>Zophobas</taxon>
    </lineage>
</organism>
<sequence length="174" mass="19453">MAYKCREEIVGKRFLSVSGICKLKAGKISEWGWRAGVIRAATHKDNAHPELQVNRHDPSSFKEPRLPRTGSEPMSVNVNVCITKNLSIILKQTSLDRARTVETIDFTRQRDDSKRCCRTSFARVVSRGGGGGEIPLRTPWAKTLTCGGWDDYKGVGFYLGQSNFIGVPISYRFS</sequence>
<dbReference type="EMBL" id="JALNTZ010000001">
    <property type="protein sequence ID" value="KAJ3665185.1"/>
    <property type="molecule type" value="Genomic_DNA"/>
</dbReference>
<gene>
    <name evidence="4" type="ORF">Zmor_000693</name>
    <name evidence="3" type="ORF">Zmor_009152</name>
</gene>
<dbReference type="EMBL" id="JALNTZ010000003">
    <property type="protein sequence ID" value="KAJ3657342.1"/>
    <property type="molecule type" value="Genomic_DNA"/>
</dbReference>
<feature type="region of interest" description="Disordered" evidence="1">
    <location>
        <begin position="46"/>
        <end position="70"/>
    </location>
</feature>